<dbReference type="Proteomes" id="UP000821837">
    <property type="component" value="Chromosome 3"/>
</dbReference>
<dbReference type="PANTHER" id="PTHR47237:SF1">
    <property type="entry name" value="SLL0310 PROTEIN"/>
    <property type="match status" value="1"/>
</dbReference>
<evidence type="ECO:0000256" key="1">
    <source>
        <dbReference type="SAM" id="MobiDB-lite"/>
    </source>
</evidence>
<protein>
    <submittedName>
        <fullName evidence="2">Uncharacterized protein</fullName>
    </submittedName>
</protein>
<reference evidence="2" key="1">
    <citation type="journal article" date="2020" name="Cell">
        <title>Large-Scale Comparative Analyses of Tick Genomes Elucidate Their Genetic Diversity and Vector Capacities.</title>
        <authorList>
            <consortium name="Tick Genome and Microbiome Consortium (TIGMIC)"/>
            <person name="Jia N."/>
            <person name="Wang J."/>
            <person name="Shi W."/>
            <person name="Du L."/>
            <person name="Sun Y."/>
            <person name="Zhan W."/>
            <person name="Jiang J.F."/>
            <person name="Wang Q."/>
            <person name="Zhang B."/>
            <person name="Ji P."/>
            <person name="Bell-Sakyi L."/>
            <person name="Cui X.M."/>
            <person name="Yuan T.T."/>
            <person name="Jiang B.G."/>
            <person name="Yang W.F."/>
            <person name="Lam T.T."/>
            <person name="Chang Q.C."/>
            <person name="Ding S.J."/>
            <person name="Wang X.J."/>
            <person name="Zhu J.G."/>
            <person name="Ruan X.D."/>
            <person name="Zhao L."/>
            <person name="Wei J.T."/>
            <person name="Ye R.Z."/>
            <person name="Que T.C."/>
            <person name="Du C.H."/>
            <person name="Zhou Y.H."/>
            <person name="Cheng J.X."/>
            <person name="Dai P.F."/>
            <person name="Guo W.B."/>
            <person name="Han X.H."/>
            <person name="Huang E.J."/>
            <person name="Li L.F."/>
            <person name="Wei W."/>
            <person name="Gao Y.C."/>
            <person name="Liu J.Z."/>
            <person name="Shao H.Z."/>
            <person name="Wang X."/>
            <person name="Wang C.C."/>
            <person name="Yang T.C."/>
            <person name="Huo Q.B."/>
            <person name="Li W."/>
            <person name="Chen H.Y."/>
            <person name="Chen S.E."/>
            <person name="Zhou L.G."/>
            <person name="Ni X.B."/>
            <person name="Tian J.H."/>
            <person name="Sheng Y."/>
            <person name="Liu T."/>
            <person name="Pan Y.S."/>
            <person name="Xia L.Y."/>
            <person name="Li J."/>
            <person name="Zhao F."/>
            <person name="Cao W.C."/>
        </authorList>
    </citation>
    <scope>NUCLEOTIDE SEQUENCE</scope>
    <source>
        <strain evidence="2">Rsan-2018</strain>
    </source>
</reference>
<keyword evidence="3" id="KW-1185">Reference proteome</keyword>
<evidence type="ECO:0000313" key="2">
    <source>
        <dbReference type="EMBL" id="KAH7963338.1"/>
    </source>
</evidence>
<evidence type="ECO:0000313" key="3">
    <source>
        <dbReference type="Proteomes" id="UP000821837"/>
    </source>
</evidence>
<dbReference type="PANTHER" id="PTHR47237">
    <property type="entry name" value="SLL0310 PROTEIN"/>
    <property type="match status" value="1"/>
</dbReference>
<dbReference type="VEuPathDB" id="VectorBase:RSAN_028489"/>
<name>A0A9D4Q2F9_RHISA</name>
<organism evidence="2 3">
    <name type="scientific">Rhipicephalus sanguineus</name>
    <name type="common">Brown dog tick</name>
    <name type="synonym">Ixodes sanguineus</name>
    <dbReference type="NCBI Taxonomy" id="34632"/>
    <lineage>
        <taxon>Eukaryota</taxon>
        <taxon>Metazoa</taxon>
        <taxon>Ecdysozoa</taxon>
        <taxon>Arthropoda</taxon>
        <taxon>Chelicerata</taxon>
        <taxon>Arachnida</taxon>
        <taxon>Acari</taxon>
        <taxon>Parasitiformes</taxon>
        <taxon>Ixodida</taxon>
        <taxon>Ixodoidea</taxon>
        <taxon>Ixodidae</taxon>
        <taxon>Rhipicephalinae</taxon>
        <taxon>Rhipicephalus</taxon>
        <taxon>Rhipicephalus</taxon>
    </lineage>
</organism>
<dbReference type="AlphaFoldDB" id="A0A9D4Q2F9"/>
<feature type="region of interest" description="Disordered" evidence="1">
    <location>
        <begin position="236"/>
        <end position="273"/>
    </location>
</feature>
<accession>A0A9D4Q2F9</accession>
<gene>
    <name evidence="2" type="ORF">HPB52_020667</name>
</gene>
<dbReference type="EMBL" id="JABSTV010001249">
    <property type="protein sequence ID" value="KAH7963338.1"/>
    <property type="molecule type" value="Genomic_DNA"/>
</dbReference>
<dbReference type="InterPro" id="IPR052729">
    <property type="entry name" value="Acyl/Acetyltrans_Enzymes"/>
</dbReference>
<sequence>MIQQHVSGSDIHKRGLAREKEDFASAQAPGFPPNIGQQQIPVYYQTATTQRLGDQYVEDYHRSLLGAQRKSDTQMASSSHTERRFSFSSLGGRGARCVIRKLEPGALTYLVEVSPPDISQENQTDMVMAEEQVLVSEIFDHITTPTMRVSSSGTRLNELAPITVSPTASLTAIRNAYAEAVARRVLGNQLYKSNEGVLSASQKAKFYESSPAPREEDPGYATLEVVIDGAYSAPNLIETDKPTVTGTSAESHERTRSSSFPSSEGTVREPERTDATATAIATKENQRPWVKQASAESLNSAADIDWSECVCCKKYTSPEKSFESFICFGLHEKPMYFAPVPPDVGDVIKLRIATGDDVREIMYLPWKEPESKYILPAAIVTRHTLCPSTFFVAVDTLRGGICGAASVLMFDDEVAFSGFCHVLETYAFEHIGCLLWNQMLHVTSGKNLFTVLPEPACRELHEIYKFPSNPATGILCGPARFSRSAFKRTVLVLEYKKKYFDALASYDKHVFGFSRKRYLASTLQEVGLDVRVATHNERNVCGYGGMQRDREGRVVLRWLFADDVETADHDDEVDVVAAFYLRSTATRPILDKLSTRELKPWRLVYTKREPLHSYGRVVCLTTV</sequence>
<comment type="caution">
    <text evidence="2">The sequence shown here is derived from an EMBL/GenBank/DDBJ whole genome shotgun (WGS) entry which is preliminary data.</text>
</comment>
<proteinExistence type="predicted"/>
<reference evidence="2" key="2">
    <citation type="submission" date="2021-09" db="EMBL/GenBank/DDBJ databases">
        <authorList>
            <person name="Jia N."/>
            <person name="Wang J."/>
            <person name="Shi W."/>
            <person name="Du L."/>
            <person name="Sun Y."/>
            <person name="Zhan W."/>
            <person name="Jiang J."/>
            <person name="Wang Q."/>
            <person name="Zhang B."/>
            <person name="Ji P."/>
            <person name="Sakyi L.B."/>
            <person name="Cui X."/>
            <person name="Yuan T."/>
            <person name="Jiang B."/>
            <person name="Yang W."/>
            <person name="Lam T.T.-Y."/>
            <person name="Chang Q."/>
            <person name="Ding S."/>
            <person name="Wang X."/>
            <person name="Zhu J."/>
            <person name="Ruan X."/>
            <person name="Zhao L."/>
            <person name="Wei J."/>
            <person name="Que T."/>
            <person name="Du C."/>
            <person name="Cheng J."/>
            <person name="Dai P."/>
            <person name="Han X."/>
            <person name="Huang E."/>
            <person name="Gao Y."/>
            <person name="Liu J."/>
            <person name="Shao H."/>
            <person name="Ye R."/>
            <person name="Li L."/>
            <person name="Wei W."/>
            <person name="Wang X."/>
            <person name="Wang C."/>
            <person name="Huo Q."/>
            <person name="Li W."/>
            <person name="Guo W."/>
            <person name="Chen H."/>
            <person name="Chen S."/>
            <person name="Zhou L."/>
            <person name="Zhou L."/>
            <person name="Ni X."/>
            <person name="Tian J."/>
            <person name="Zhou Y."/>
            <person name="Sheng Y."/>
            <person name="Liu T."/>
            <person name="Pan Y."/>
            <person name="Xia L."/>
            <person name="Li J."/>
            <person name="Zhao F."/>
            <person name="Cao W."/>
        </authorList>
    </citation>
    <scope>NUCLEOTIDE SEQUENCE</scope>
    <source>
        <strain evidence="2">Rsan-2018</strain>
        <tissue evidence="2">Larvae</tissue>
    </source>
</reference>